<organism evidence="1 2">
    <name type="scientific">Mycolicibacterium cyprinidarum</name>
    <dbReference type="NCBI Taxonomy" id="2860311"/>
    <lineage>
        <taxon>Bacteria</taxon>
        <taxon>Bacillati</taxon>
        <taxon>Actinomycetota</taxon>
        <taxon>Actinomycetes</taxon>
        <taxon>Mycobacteriales</taxon>
        <taxon>Mycobacteriaceae</taxon>
        <taxon>Mycolicibacterium</taxon>
    </lineage>
</organism>
<sequence length="77" mass="8434">MRRGRCIRSPRAASNRAAATYLPDDGYRPTRIVELRAFTGETVAIDAGQVWLGVIEDRFGICSSTTPHQSIRGAVTI</sequence>
<evidence type="ECO:0000313" key="2">
    <source>
        <dbReference type="Proteomes" id="UP001060504"/>
    </source>
</evidence>
<dbReference type="EMBL" id="BPRH01000660">
    <property type="protein sequence ID" value="GJF10360.1"/>
    <property type="molecule type" value="Genomic_DNA"/>
</dbReference>
<protein>
    <recommendedName>
        <fullName evidence="3">Transposase</fullName>
    </recommendedName>
</protein>
<evidence type="ECO:0000313" key="1">
    <source>
        <dbReference type="EMBL" id="GJF10360.1"/>
    </source>
</evidence>
<keyword evidence="2" id="KW-1185">Reference proteome</keyword>
<gene>
    <name evidence="1" type="ORF">NGTWS1702_06000</name>
</gene>
<evidence type="ECO:0008006" key="3">
    <source>
        <dbReference type="Google" id="ProtNLM"/>
    </source>
</evidence>
<name>A0ABQ4V5J2_9MYCO</name>
<dbReference type="Proteomes" id="UP001060504">
    <property type="component" value="Unassembled WGS sequence"/>
</dbReference>
<reference evidence="1 2" key="1">
    <citation type="submission" date="2021-08" db="EMBL/GenBank/DDBJ databases">
        <title>Draft genome sequence of Mycolicibacterium sp. NGTWS1702 strain.</title>
        <authorList>
            <person name="Matsumoto M."/>
            <person name="Tang B.C.C."/>
            <person name="Machida Y."/>
            <person name="Matoyama H."/>
            <person name="Kishihara T."/>
            <person name="Sato S."/>
            <person name="Kondo I."/>
            <person name="Sano M."/>
            <person name="Kato G."/>
        </authorList>
    </citation>
    <scope>NUCLEOTIDE SEQUENCE [LARGE SCALE GENOMIC DNA]</scope>
    <source>
        <strain evidence="1 2">NGTWSNA01</strain>
    </source>
</reference>
<comment type="caution">
    <text evidence="1">The sequence shown here is derived from an EMBL/GenBank/DDBJ whole genome shotgun (WGS) entry which is preliminary data.</text>
</comment>
<proteinExistence type="predicted"/>
<accession>A0ABQ4V5J2</accession>